<dbReference type="PROSITE" id="PS00676">
    <property type="entry name" value="SIGMA54_INTERACT_2"/>
    <property type="match status" value="1"/>
</dbReference>
<keyword evidence="1" id="KW-0547">Nucleotide-binding</keyword>
<name>E1QGT0_DESB2</name>
<dbReference type="InterPro" id="IPR001789">
    <property type="entry name" value="Sig_transdc_resp-reg_receiver"/>
</dbReference>
<dbReference type="InterPro" id="IPR009057">
    <property type="entry name" value="Homeodomain-like_sf"/>
</dbReference>
<dbReference type="Pfam" id="PF02954">
    <property type="entry name" value="HTH_8"/>
    <property type="match status" value="1"/>
</dbReference>
<evidence type="ECO:0000256" key="4">
    <source>
        <dbReference type="ARBA" id="ARBA00023125"/>
    </source>
</evidence>
<organism evidence="9 10">
    <name type="scientific">Desulfarculus baarsii (strain ATCC 33931 / DSM 2075 / LMG 7858 / VKM B-1802 / 2st14)</name>
    <dbReference type="NCBI Taxonomy" id="644282"/>
    <lineage>
        <taxon>Bacteria</taxon>
        <taxon>Pseudomonadati</taxon>
        <taxon>Thermodesulfobacteriota</taxon>
        <taxon>Desulfarculia</taxon>
        <taxon>Desulfarculales</taxon>
        <taxon>Desulfarculaceae</taxon>
        <taxon>Desulfarculus</taxon>
    </lineage>
</organism>
<dbReference type="SUPFAM" id="SSF52540">
    <property type="entry name" value="P-loop containing nucleoside triphosphate hydrolases"/>
    <property type="match status" value="1"/>
</dbReference>
<dbReference type="AlphaFoldDB" id="E1QGT0"/>
<dbReference type="InterPro" id="IPR003593">
    <property type="entry name" value="AAA+_ATPase"/>
</dbReference>
<dbReference type="CDD" id="cd00009">
    <property type="entry name" value="AAA"/>
    <property type="match status" value="1"/>
</dbReference>
<sequence length="490" mass="53618">MARVLIIDDDPLICQMLAAKLVKMDCLADSAHTLAAGVAMAQAQPYDVVYLDVRMPDGNGLEQVEKLRLSGAQPEVIIITGMGDPEGAEKAIKSGAWDYIEKGSSIKDMVLPLMRALQYRREKGAAKPLRALKREAIIGSSPKMQLCFDMLAQAAGSDASVLITGQTGTGKELFARAIHENSPRGHSSFVVVDCAALPESLVESMLFGHERGAFTGADRPRDGLVSQANGGTLFLDEVGELPLSMQKAFLRVLQERRFRPIGAKEEVSSEFRLVAATNRDLDQMAADGRFRQDLLYRLRSITIHLPPLCQRQDDLHELTVSYLNRLSQRWGVEIKGVSPDFFDALRHYNWPGNVRELFNVLEQAMTAGGSSPTLFARHLPESIRIARAVDSMSRAAGDGHKAAVITTLANHTGGRSAPAKQPAWPGPDASGMFPTLGDVLEEAMARVERAYLADLMDHVDWDIRRACAISGLSRTGLYNRLKKCGVSRRA</sequence>
<dbReference type="eggNOG" id="COG2204">
    <property type="taxonomic scope" value="Bacteria"/>
</dbReference>
<dbReference type="Pfam" id="PF25601">
    <property type="entry name" value="AAA_lid_14"/>
    <property type="match status" value="1"/>
</dbReference>
<proteinExistence type="predicted"/>
<dbReference type="PROSITE" id="PS50110">
    <property type="entry name" value="RESPONSE_REGULATORY"/>
    <property type="match status" value="1"/>
</dbReference>
<feature type="domain" description="Sigma-54 factor interaction" evidence="7">
    <location>
        <begin position="137"/>
        <end position="366"/>
    </location>
</feature>
<dbReference type="InterPro" id="IPR025943">
    <property type="entry name" value="Sigma_54_int_dom_ATP-bd_2"/>
</dbReference>
<evidence type="ECO:0000256" key="5">
    <source>
        <dbReference type="ARBA" id="ARBA00023163"/>
    </source>
</evidence>
<dbReference type="SUPFAM" id="SSF46689">
    <property type="entry name" value="Homeodomain-like"/>
    <property type="match status" value="1"/>
</dbReference>
<dbReference type="GO" id="GO:0000160">
    <property type="term" value="P:phosphorelay signal transduction system"/>
    <property type="evidence" value="ECO:0007669"/>
    <property type="project" value="InterPro"/>
</dbReference>
<keyword evidence="2" id="KW-0067">ATP-binding</keyword>
<dbReference type="FunFam" id="3.40.50.300:FF:000006">
    <property type="entry name" value="DNA-binding transcriptional regulator NtrC"/>
    <property type="match status" value="1"/>
</dbReference>
<evidence type="ECO:0000259" key="8">
    <source>
        <dbReference type="PROSITE" id="PS50110"/>
    </source>
</evidence>
<dbReference type="PROSITE" id="PS50045">
    <property type="entry name" value="SIGMA54_INTERACT_4"/>
    <property type="match status" value="1"/>
</dbReference>
<dbReference type="InterPro" id="IPR011006">
    <property type="entry name" value="CheY-like_superfamily"/>
</dbReference>
<keyword evidence="6" id="KW-0597">Phosphoprotein</keyword>
<dbReference type="EMBL" id="CP002085">
    <property type="protein sequence ID" value="ADK84773.1"/>
    <property type="molecule type" value="Genomic_DNA"/>
</dbReference>
<dbReference type="GO" id="GO:0005524">
    <property type="term" value="F:ATP binding"/>
    <property type="evidence" value="ECO:0007669"/>
    <property type="project" value="UniProtKB-KW"/>
</dbReference>
<dbReference type="Pfam" id="PF00072">
    <property type="entry name" value="Response_reg"/>
    <property type="match status" value="1"/>
</dbReference>
<keyword evidence="4" id="KW-0238">DNA-binding</keyword>
<dbReference type="GO" id="GO:0006355">
    <property type="term" value="P:regulation of DNA-templated transcription"/>
    <property type="evidence" value="ECO:0007669"/>
    <property type="project" value="InterPro"/>
</dbReference>
<feature type="domain" description="Response regulatory" evidence="8">
    <location>
        <begin position="3"/>
        <end position="117"/>
    </location>
</feature>
<evidence type="ECO:0000256" key="1">
    <source>
        <dbReference type="ARBA" id="ARBA00022741"/>
    </source>
</evidence>
<dbReference type="InterPro" id="IPR025662">
    <property type="entry name" value="Sigma_54_int_dom_ATP-bd_1"/>
</dbReference>
<keyword evidence="3" id="KW-0805">Transcription regulation</keyword>
<feature type="modified residue" description="4-aspartylphosphate" evidence="6">
    <location>
        <position position="52"/>
    </location>
</feature>
<dbReference type="PROSITE" id="PS00688">
    <property type="entry name" value="SIGMA54_INTERACT_3"/>
    <property type="match status" value="1"/>
</dbReference>
<dbReference type="Gene3D" id="3.40.50.2300">
    <property type="match status" value="1"/>
</dbReference>
<dbReference type="InterPro" id="IPR002078">
    <property type="entry name" value="Sigma_54_int"/>
</dbReference>
<dbReference type="RefSeq" id="WP_013258226.1">
    <property type="nucleotide sequence ID" value="NC_014365.1"/>
</dbReference>
<evidence type="ECO:0000313" key="10">
    <source>
        <dbReference type="Proteomes" id="UP000009047"/>
    </source>
</evidence>
<dbReference type="InterPro" id="IPR058031">
    <property type="entry name" value="AAA_lid_NorR"/>
</dbReference>
<dbReference type="STRING" id="644282.Deba_1405"/>
<accession>E1QGT0</accession>
<dbReference type="PANTHER" id="PTHR32071">
    <property type="entry name" value="TRANSCRIPTIONAL REGULATORY PROTEIN"/>
    <property type="match status" value="1"/>
</dbReference>
<dbReference type="PANTHER" id="PTHR32071:SF113">
    <property type="entry name" value="ALGINATE BIOSYNTHESIS TRANSCRIPTIONAL REGULATORY PROTEIN ALGB"/>
    <property type="match status" value="1"/>
</dbReference>
<dbReference type="InterPro" id="IPR027417">
    <property type="entry name" value="P-loop_NTPase"/>
</dbReference>
<evidence type="ECO:0000259" key="7">
    <source>
        <dbReference type="PROSITE" id="PS50045"/>
    </source>
</evidence>
<protein>
    <submittedName>
        <fullName evidence="9">Two component, sigma54 specific, transcriptional regulator, Fis family</fullName>
    </submittedName>
</protein>
<evidence type="ECO:0000313" key="9">
    <source>
        <dbReference type="EMBL" id="ADK84773.1"/>
    </source>
</evidence>
<dbReference type="InterPro" id="IPR002197">
    <property type="entry name" value="HTH_Fis"/>
</dbReference>
<dbReference type="GO" id="GO:0043565">
    <property type="term" value="F:sequence-specific DNA binding"/>
    <property type="evidence" value="ECO:0007669"/>
    <property type="project" value="InterPro"/>
</dbReference>
<reference evidence="9 10" key="1">
    <citation type="journal article" date="2010" name="Stand. Genomic Sci.">
        <title>Complete genome sequence of Desulfarculus baarsii type strain (2st14).</title>
        <authorList>
            <person name="Sun H."/>
            <person name="Spring S."/>
            <person name="Lapidus A."/>
            <person name="Davenport K."/>
            <person name="Del Rio T.G."/>
            <person name="Tice H."/>
            <person name="Nolan M."/>
            <person name="Copeland A."/>
            <person name="Cheng J.F."/>
            <person name="Lucas S."/>
            <person name="Tapia R."/>
            <person name="Goodwin L."/>
            <person name="Pitluck S."/>
            <person name="Ivanova N."/>
            <person name="Pagani I."/>
            <person name="Mavromatis K."/>
            <person name="Ovchinnikova G."/>
            <person name="Pati A."/>
            <person name="Chen A."/>
            <person name="Palaniappan K."/>
            <person name="Hauser L."/>
            <person name="Chang Y.J."/>
            <person name="Jeffries C.D."/>
            <person name="Detter J.C."/>
            <person name="Han C."/>
            <person name="Rohde M."/>
            <person name="Brambilla E."/>
            <person name="Goker M."/>
            <person name="Woyke T."/>
            <person name="Bristow J."/>
            <person name="Eisen J.A."/>
            <person name="Markowitz V."/>
            <person name="Hugenholtz P."/>
            <person name="Kyrpides N.C."/>
            <person name="Klenk H.P."/>
            <person name="Land M."/>
        </authorList>
    </citation>
    <scope>NUCLEOTIDE SEQUENCE [LARGE SCALE GENOMIC DNA]</scope>
    <source>
        <strain evidence="10">ATCC 33931 / DSM 2075 / LMG 7858 / VKM B-1802 / 2st14</strain>
    </source>
</reference>
<gene>
    <name evidence="9" type="ordered locus">Deba_1405</name>
</gene>
<dbReference type="InterPro" id="IPR025944">
    <property type="entry name" value="Sigma_54_int_dom_CS"/>
</dbReference>
<evidence type="ECO:0000256" key="2">
    <source>
        <dbReference type="ARBA" id="ARBA00022840"/>
    </source>
</evidence>
<dbReference type="PROSITE" id="PS00675">
    <property type="entry name" value="SIGMA54_INTERACT_1"/>
    <property type="match status" value="1"/>
</dbReference>
<dbReference type="Gene3D" id="1.10.10.60">
    <property type="entry name" value="Homeodomain-like"/>
    <property type="match status" value="1"/>
</dbReference>
<dbReference type="CDD" id="cd00156">
    <property type="entry name" value="REC"/>
    <property type="match status" value="1"/>
</dbReference>
<evidence type="ECO:0000256" key="6">
    <source>
        <dbReference type="PROSITE-ProRule" id="PRU00169"/>
    </source>
</evidence>
<evidence type="ECO:0000256" key="3">
    <source>
        <dbReference type="ARBA" id="ARBA00023015"/>
    </source>
</evidence>
<dbReference type="OrthoDB" id="9763792at2"/>
<dbReference type="Proteomes" id="UP000009047">
    <property type="component" value="Chromosome"/>
</dbReference>
<dbReference type="HOGENOM" id="CLU_000445_0_3_7"/>
<dbReference type="SMART" id="SM00382">
    <property type="entry name" value="AAA"/>
    <property type="match status" value="1"/>
</dbReference>
<dbReference type="SUPFAM" id="SSF52172">
    <property type="entry name" value="CheY-like"/>
    <property type="match status" value="1"/>
</dbReference>
<keyword evidence="5" id="KW-0804">Transcription</keyword>
<dbReference type="Pfam" id="PF00158">
    <property type="entry name" value="Sigma54_activat"/>
    <property type="match status" value="1"/>
</dbReference>
<dbReference type="SMART" id="SM00448">
    <property type="entry name" value="REC"/>
    <property type="match status" value="1"/>
</dbReference>
<dbReference type="Gene3D" id="1.10.8.60">
    <property type="match status" value="1"/>
</dbReference>
<dbReference type="Gene3D" id="3.40.50.300">
    <property type="entry name" value="P-loop containing nucleotide triphosphate hydrolases"/>
    <property type="match status" value="1"/>
</dbReference>
<keyword evidence="10" id="KW-1185">Reference proteome</keyword>
<dbReference type="KEGG" id="dbr:Deba_1405"/>